<protein>
    <recommendedName>
        <fullName evidence="6">Transposase</fullName>
    </recommendedName>
</protein>
<name>A0AAW1VMP5_RUBAR</name>
<reference evidence="4 5" key="1">
    <citation type="journal article" date="2023" name="G3 (Bethesda)">
        <title>A chromosome-length genome assembly and annotation of blackberry (Rubus argutus, cv. 'Hillquist').</title>
        <authorList>
            <person name="Bruna T."/>
            <person name="Aryal R."/>
            <person name="Dudchenko O."/>
            <person name="Sargent D.J."/>
            <person name="Mead D."/>
            <person name="Buti M."/>
            <person name="Cavallini A."/>
            <person name="Hytonen T."/>
            <person name="Andres J."/>
            <person name="Pham M."/>
            <person name="Weisz D."/>
            <person name="Mascagni F."/>
            <person name="Usai G."/>
            <person name="Natali L."/>
            <person name="Bassil N."/>
            <person name="Fernandez G.E."/>
            <person name="Lomsadze A."/>
            <person name="Armour M."/>
            <person name="Olukolu B."/>
            <person name="Poorten T."/>
            <person name="Britton C."/>
            <person name="Davik J."/>
            <person name="Ashrafi H."/>
            <person name="Aiden E.L."/>
            <person name="Borodovsky M."/>
            <person name="Worthington M."/>
        </authorList>
    </citation>
    <scope>NUCLEOTIDE SEQUENCE [LARGE SCALE GENOMIC DNA]</scope>
    <source>
        <strain evidence="4">PI 553951</strain>
    </source>
</reference>
<feature type="domain" description="DUF8039" evidence="3">
    <location>
        <begin position="865"/>
        <end position="935"/>
    </location>
</feature>
<dbReference type="Proteomes" id="UP001457282">
    <property type="component" value="Unassembled WGS sequence"/>
</dbReference>
<evidence type="ECO:0000259" key="3">
    <source>
        <dbReference type="Pfam" id="PF26133"/>
    </source>
</evidence>
<dbReference type="InterPro" id="IPR004242">
    <property type="entry name" value="Transposase_21"/>
</dbReference>
<feature type="compositionally biased region" description="Basic and acidic residues" evidence="1">
    <location>
        <begin position="52"/>
        <end position="61"/>
    </location>
</feature>
<organism evidence="4 5">
    <name type="scientific">Rubus argutus</name>
    <name type="common">Southern blackberry</name>
    <dbReference type="NCBI Taxonomy" id="59490"/>
    <lineage>
        <taxon>Eukaryota</taxon>
        <taxon>Viridiplantae</taxon>
        <taxon>Streptophyta</taxon>
        <taxon>Embryophyta</taxon>
        <taxon>Tracheophyta</taxon>
        <taxon>Spermatophyta</taxon>
        <taxon>Magnoliopsida</taxon>
        <taxon>eudicotyledons</taxon>
        <taxon>Gunneridae</taxon>
        <taxon>Pentapetalae</taxon>
        <taxon>rosids</taxon>
        <taxon>fabids</taxon>
        <taxon>Rosales</taxon>
        <taxon>Rosaceae</taxon>
        <taxon>Rosoideae</taxon>
        <taxon>Rosoideae incertae sedis</taxon>
        <taxon>Rubus</taxon>
    </lineage>
</organism>
<keyword evidence="5" id="KW-1185">Reference proteome</keyword>
<dbReference type="Pfam" id="PF26133">
    <property type="entry name" value="DUF8039"/>
    <property type="match status" value="1"/>
</dbReference>
<dbReference type="InterPro" id="IPR025452">
    <property type="entry name" value="DUF4218"/>
</dbReference>
<evidence type="ECO:0000259" key="2">
    <source>
        <dbReference type="Pfam" id="PF13960"/>
    </source>
</evidence>
<evidence type="ECO:0008006" key="6">
    <source>
        <dbReference type="Google" id="ProtNLM"/>
    </source>
</evidence>
<dbReference type="EMBL" id="JBEDUW010000060">
    <property type="protein sequence ID" value="KAK9906921.1"/>
    <property type="molecule type" value="Genomic_DNA"/>
</dbReference>
<evidence type="ECO:0000313" key="4">
    <source>
        <dbReference type="EMBL" id="KAK9906921.1"/>
    </source>
</evidence>
<proteinExistence type="predicted"/>
<dbReference type="Pfam" id="PF13960">
    <property type="entry name" value="DUF4218"/>
    <property type="match status" value="1"/>
</dbReference>
<evidence type="ECO:0000256" key="1">
    <source>
        <dbReference type="SAM" id="MobiDB-lite"/>
    </source>
</evidence>
<feature type="compositionally biased region" description="Polar residues" evidence="1">
    <location>
        <begin position="776"/>
        <end position="802"/>
    </location>
</feature>
<accession>A0AAW1VMP5</accession>
<dbReference type="AlphaFoldDB" id="A0AAW1VMP5"/>
<feature type="region of interest" description="Disordered" evidence="1">
    <location>
        <begin position="447"/>
        <end position="485"/>
    </location>
</feature>
<dbReference type="InterPro" id="IPR058352">
    <property type="entry name" value="DUF8039"/>
</dbReference>
<dbReference type="Pfam" id="PF02992">
    <property type="entry name" value="Transposase_21"/>
    <property type="match status" value="1"/>
</dbReference>
<feature type="compositionally biased region" description="Polar residues" evidence="1">
    <location>
        <begin position="451"/>
        <end position="471"/>
    </location>
</feature>
<sequence length="937" mass="106876">MGHRRWLPEDHPFRSKASWFDGTEEHRTKPIELTGAQVFQVVKDIVNDWGKKKKGEVGENGKRKRKRKRAEAGSDDDGDDPFKLTKRWKKRSIFFDLPYWEVLLLRHNLDMMHVEKNILHLRWMFPPERFMKTLKDYVKNRSNPEGCIAEKYLAEELTRFCSGYFKQAAEVGVQNRRNEDLENEVVLEGRGFGGKSRPMTATMLEIAHRYVLMNTTEIDPWRKMHKDELKNLDKRLAKNESILDRKHVNTFASWLAKKVTMGDSSDMSNTVRWLALGPIREVKTCSGFIINGNRFHTKAAEKDTQNSGVSVEADTFCRASARDNFPRLEKGQHQFEMDPFIFASQAKQVFYSRESKTSNWYVVLKAPPRGFYENATFNEDEYMPCAPFDVSQLGYNIDDEDCVRRDCEPVNYASTSKKGKKRGKKQQAAILAATIASVRQERNEALRISEGGSNSPDTPTSNGSHDATNPEISKRKPRGKAKALDKGKTIVPVEVAFNSRSQPYGKHAARFATFLGVSARELVPLTISTWTGKALSDDFRTQIWQHVTTYYVVDECNKKQIFQRMAKLWRDYRSLILKEVKKQAELVGLQTAAAMLKPDNIHSMDEWLTFIKSRMTPAFMEKCEKFRQMREQKTLLHRTSRKSFACIEDELKQQSETPDEVSRCDVWLHAYEVKKTNADEEIEDPEVVKQVKQNRAEQVTSQTCSIKDDAVSQVLGPDRRGRVRGYGFGAIPSKVAGQTYVGNKVTMLEREVEELKMVVKTLLARSEKEGNKNQKKTTSAQHSATVIGQSQKGNGTATTGSNHDAAESKKRKQKNVEVGESDQEASKQSKKKTNANNQSTIKEKEGACTQRSVPLMKKLHLLSWLDKDEKIVATADLHSKDPNEKVHCVPLGPGCWKVWVREVSHDIALFRPTQEFSTLDAARGSTVAWPINFIKSI</sequence>
<feature type="domain" description="DUF4218" evidence="2">
    <location>
        <begin position="119"/>
        <end position="178"/>
    </location>
</feature>
<dbReference type="InterPro" id="IPR004252">
    <property type="entry name" value="Probable_transposase_24"/>
</dbReference>
<dbReference type="Pfam" id="PF03004">
    <property type="entry name" value="Transposase_24"/>
    <property type="match status" value="1"/>
</dbReference>
<feature type="region of interest" description="Disordered" evidence="1">
    <location>
        <begin position="52"/>
        <end position="78"/>
    </location>
</feature>
<comment type="caution">
    <text evidence="4">The sequence shown here is derived from an EMBL/GenBank/DDBJ whole genome shotgun (WGS) entry which is preliminary data.</text>
</comment>
<dbReference type="PANTHER" id="PTHR48258">
    <property type="entry name" value="DUF4218 DOMAIN-CONTAINING PROTEIN-RELATED"/>
    <property type="match status" value="1"/>
</dbReference>
<evidence type="ECO:0000313" key="5">
    <source>
        <dbReference type="Proteomes" id="UP001457282"/>
    </source>
</evidence>
<feature type="region of interest" description="Disordered" evidence="1">
    <location>
        <begin position="767"/>
        <end position="844"/>
    </location>
</feature>
<gene>
    <name evidence="4" type="ORF">M0R45_002602</name>
</gene>